<keyword evidence="6" id="KW-1185">Reference proteome</keyword>
<dbReference type="EMBL" id="JBEPLJ010000017">
    <property type="protein sequence ID" value="MET3587934.1"/>
    <property type="molecule type" value="Genomic_DNA"/>
</dbReference>
<reference evidence="5 6" key="1">
    <citation type="submission" date="2024-06" db="EMBL/GenBank/DDBJ databases">
        <title>Genomic Encyclopedia of Type Strains, Phase IV (KMG-IV): sequencing the most valuable type-strain genomes for metagenomic binning, comparative biology and taxonomic classification.</title>
        <authorList>
            <person name="Goeker M."/>
        </authorList>
    </citation>
    <scope>NUCLEOTIDE SEQUENCE [LARGE SCALE GENOMIC DNA]</scope>
    <source>
        <strain evidence="5 6">DSM 105042</strain>
    </source>
</reference>
<comment type="similarity">
    <text evidence="1 3">Belongs to the type-B carboxylesterase/lipase family.</text>
</comment>
<dbReference type="PANTHER" id="PTHR11559">
    <property type="entry name" value="CARBOXYLESTERASE"/>
    <property type="match status" value="1"/>
</dbReference>
<dbReference type="InterPro" id="IPR002018">
    <property type="entry name" value="CarbesteraseB"/>
</dbReference>
<sequence length="380" mass="42228">MALPEMENSGPNGAKGNFAVLDLVDALEWIRDNISEFGGDPHTVTIGGQSAGGENAVALLRTPLAKGLFRRAFIQSSFTGFLPGKIKNFASKAQHDQAAVDEVMGAPTTLVDLRAIDEAKWLAPWKDGKESLFSLLARATGGGQFFTIDDHVFTEDSVNLLQPGDFDGLDIVIGQTADEYTGLRGVSSMTEDEQHEALLNFIREYQVGNVDPTIFPLYATDDPVEASRLALRAINDYMFQYVRIGAEIAKANSPASNIYLYYWDHWPPGKDQGLKRAYHAADLWYWNGSLREGAKDQRPWSDPDFRMKQMAMTYLANFVKTGDPNGHSVPHWEQVSGGSDNGPSRFLRLHEGEAELRTQTIYPTRDGYMRQVIEEGMAKR</sequence>
<dbReference type="Pfam" id="PF00135">
    <property type="entry name" value="COesterase"/>
    <property type="match status" value="1"/>
</dbReference>
<dbReference type="EC" id="3.1.1.-" evidence="3"/>
<dbReference type="InterPro" id="IPR050309">
    <property type="entry name" value="Type-B_Carboxylest/Lipase"/>
</dbReference>
<evidence type="ECO:0000313" key="6">
    <source>
        <dbReference type="Proteomes" id="UP001549031"/>
    </source>
</evidence>
<name>A0ABV2HBT7_9HYPH</name>
<dbReference type="InterPro" id="IPR029058">
    <property type="entry name" value="AB_hydrolase_fold"/>
</dbReference>
<feature type="domain" description="Carboxylesterase type B" evidence="4">
    <location>
        <begin position="11"/>
        <end position="349"/>
    </location>
</feature>
<evidence type="ECO:0000256" key="2">
    <source>
        <dbReference type="ARBA" id="ARBA00022801"/>
    </source>
</evidence>
<accession>A0ABV2HBT7</accession>
<evidence type="ECO:0000256" key="1">
    <source>
        <dbReference type="ARBA" id="ARBA00005964"/>
    </source>
</evidence>
<dbReference type="Gene3D" id="3.40.50.1820">
    <property type="entry name" value="alpha/beta hydrolase"/>
    <property type="match status" value="1"/>
</dbReference>
<evidence type="ECO:0000256" key="3">
    <source>
        <dbReference type="RuleBase" id="RU361235"/>
    </source>
</evidence>
<protein>
    <recommendedName>
        <fullName evidence="3">Carboxylic ester hydrolase</fullName>
        <ecNumber evidence="3">3.1.1.-</ecNumber>
    </recommendedName>
</protein>
<organism evidence="5 6">
    <name type="scientific">Pseudorhizobium tarimense</name>
    <dbReference type="NCBI Taxonomy" id="1079109"/>
    <lineage>
        <taxon>Bacteria</taxon>
        <taxon>Pseudomonadati</taxon>
        <taxon>Pseudomonadota</taxon>
        <taxon>Alphaproteobacteria</taxon>
        <taxon>Hyphomicrobiales</taxon>
        <taxon>Rhizobiaceae</taxon>
        <taxon>Rhizobium/Agrobacterium group</taxon>
        <taxon>Pseudorhizobium</taxon>
    </lineage>
</organism>
<evidence type="ECO:0000259" key="4">
    <source>
        <dbReference type="Pfam" id="PF00135"/>
    </source>
</evidence>
<gene>
    <name evidence="5" type="ORF">ABID21_004066</name>
</gene>
<comment type="caution">
    <text evidence="5">The sequence shown here is derived from an EMBL/GenBank/DDBJ whole genome shotgun (WGS) entry which is preliminary data.</text>
</comment>
<evidence type="ECO:0000313" key="5">
    <source>
        <dbReference type="EMBL" id="MET3587934.1"/>
    </source>
</evidence>
<dbReference type="InterPro" id="IPR019826">
    <property type="entry name" value="Carboxylesterase_B_AS"/>
</dbReference>
<dbReference type="Proteomes" id="UP001549031">
    <property type="component" value="Unassembled WGS sequence"/>
</dbReference>
<proteinExistence type="inferred from homology"/>
<keyword evidence="2 3" id="KW-0378">Hydrolase</keyword>
<dbReference type="SUPFAM" id="SSF53474">
    <property type="entry name" value="alpha/beta-Hydrolases"/>
    <property type="match status" value="1"/>
</dbReference>
<dbReference type="PROSITE" id="PS00122">
    <property type="entry name" value="CARBOXYLESTERASE_B_1"/>
    <property type="match status" value="1"/>
</dbReference>